<name>A0ACC2QQ88_9NEOP</name>
<comment type="caution">
    <text evidence="1">The sequence shown here is derived from an EMBL/GenBank/DDBJ whole genome shotgun (WGS) entry which is preliminary data.</text>
</comment>
<keyword evidence="2" id="KW-1185">Reference proteome</keyword>
<protein>
    <submittedName>
        <fullName evidence="1">Uncharacterized protein</fullName>
    </submittedName>
</protein>
<dbReference type="EMBL" id="CM056790">
    <property type="protein sequence ID" value="KAJ8723217.1"/>
    <property type="molecule type" value="Genomic_DNA"/>
</dbReference>
<accession>A0ACC2QQ88</accession>
<reference evidence="1" key="1">
    <citation type="submission" date="2023-03" db="EMBL/GenBank/DDBJ databases">
        <title>Chromosome-level genomes of two armyworms, Mythimna separata and Mythimna loreyi, provide insights into the biosynthesis and reception of sex pheromones.</title>
        <authorList>
            <person name="Zhao H."/>
        </authorList>
    </citation>
    <scope>NUCLEOTIDE SEQUENCE</scope>
    <source>
        <strain evidence="1">BeijingLab</strain>
    </source>
</reference>
<gene>
    <name evidence="1" type="ORF">PYW08_003129</name>
</gene>
<evidence type="ECO:0000313" key="1">
    <source>
        <dbReference type="EMBL" id="KAJ8723217.1"/>
    </source>
</evidence>
<organism evidence="1 2">
    <name type="scientific">Mythimna loreyi</name>
    <dbReference type="NCBI Taxonomy" id="667449"/>
    <lineage>
        <taxon>Eukaryota</taxon>
        <taxon>Metazoa</taxon>
        <taxon>Ecdysozoa</taxon>
        <taxon>Arthropoda</taxon>
        <taxon>Hexapoda</taxon>
        <taxon>Insecta</taxon>
        <taxon>Pterygota</taxon>
        <taxon>Neoptera</taxon>
        <taxon>Endopterygota</taxon>
        <taxon>Lepidoptera</taxon>
        <taxon>Glossata</taxon>
        <taxon>Ditrysia</taxon>
        <taxon>Noctuoidea</taxon>
        <taxon>Noctuidae</taxon>
        <taxon>Noctuinae</taxon>
        <taxon>Hadenini</taxon>
        <taxon>Mythimna</taxon>
    </lineage>
</organism>
<dbReference type="Proteomes" id="UP001231649">
    <property type="component" value="Chromosome 14"/>
</dbReference>
<proteinExistence type="predicted"/>
<sequence length="209" mass="23909">MIRLQQLTNTFSRKLREMQWSIIITSIFCLPTYVLQIKYLILILYLDKHYRQATHYPVEFLNSQPACGLPAHTIKLKVGVPIMHLRNLSPPKWYNETRLNVISLHRHTIEAKILMVEVVFIPHNFPFQFKRVQFPVSVCMAMTINKSKGQTLSAADVNFRTSCLLLGQLYVACSRVTSPDSLYILALGSITTIVMWWPSGKGSDSVVAK</sequence>
<evidence type="ECO:0000313" key="2">
    <source>
        <dbReference type="Proteomes" id="UP001231649"/>
    </source>
</evidence>